<dbReference type="PANTHER" id="PTHR32071">
    <property type="entry name" value="TRANSCRIPTIONAL REGULATORY PROTEIN"/>
    <property type="match status" value="1"/>
</dbReference>
<organism evidence="10 11">
    <name type="scientific">Hyphomicrobium nitrativorans NL23</name>
    <dbReference type="NCBI Taxonomy" id="1029756"/>
    <lineage>
        <taxon>Bacteria</taxon>
        <taxon>Pseudomonadati</taxon>
        <taxon>Pseudomonadota</taxon>
        <taxon>Alphaproteobacteria</taxon>
        <taxon>Hyphomicrobiales</taxon>
        <taxon>Hyphomicrobiaceae</taxon>
        <taxon>Hyphomicrobium</taxon>
    </lineage>
</organism>
<sequence>MRRSVERVTDQNIRELRSQMEEVLFESGSITEHLRHVARDADYCLLLSDATGIVVQGYADTSASREMAEEGLATGSRWSESAIGTNGIGTCIVSRRPVTVAGHAHYNHTLKGFTCTAAPIFAPDGSVMAVLDFSGRSVANSSECSFAQHIVRQAAQSISTALFRKCHQNSCIVALSREPEAMPLALNALVATDETGRLLGATQDALSFLGVAELADLGGLHIQDLWRIALDELKPLSSHNVRLSGTDGSNFYVTTFLPKKKTRSSSAPSGKAQQKARSNFKSEPLELDRVAGSDPKMRRNVELCRKLLDRDIPLLLLGETGVGKDTFARAIHLESNRSQKPYVAVNCAAIPDTLLASELFGYAPGTFTGGLKAGRVGKIAASNGGTLFLDEIGDMPIDLQAHLLRVLEEREVSPLGASAPIPVDVRIISATHRELPQLVEAGRFRRDLYYRIKGAQVNISPLRERSDIAELVQRVIEDEQGAEGAEIRIAPEVHDLFASYRWPGNIRELRNVMRWILSVHSDPVITLDHLPEELLARPENPQRGRVHLASDAASEPPADATLEHACERIEREKIIDALTVTKWCITAAAADLGISRATLHRKIRKYEILSPNQKV</sequence>
<dbReference type="SMART" id="SM00382">
    <property type="entry name" value="AAA"/>
    <property type="match status" value="1"/>
</dbReference>
<dbReference type="InterPro" id="IPR058031">
    <property type="entry name" value="AAA_lid_NorR"/>
</dbReference>
<dbReference type="PATRIC" id="fig|1029756.8.peg.305"/>
<keyword evidence="6" id="KW-0010">Activator</keyword>
<dbReference type="Pfam" id="PF25601">
    <property type="entry name" value="AAA_lid_14"/>
    <property type="match status" value="1"/>
</dbReference>
<gene>
    <name evidence="10" type="ORF">W911_01440</name>
</gene>
<dbReference type="HOGENOM" id="CLU_000445_8_12_5"/>
<evidence type="ECO:0000256" key="5">
    <source>
        <dbReference type="ARBA" id="ARBA00023125"/>
    </source>
</evidence>
<dbReference type="GO" id="GO:0043565">
    <property type="term" value="F:sequence-specific DNA binding"/>
    <property type="evidence" value="ECO:0007669"/>
    <property type="project" value="InterPro"/>
</dbReference>
<dbReference type="SUPFAM" id="SSF52540">
    <property type="entry name" value="P-loop containing nucleoside triphosphate hydrolases"/>
    <property type="match status" value="1"/>
</dbReference>
<dbReference type="CDD" id="cd00009">
    <property type="entry name" value="AAA"/>
    <property type="match status" value="1"/>
</dbReference>
<dbReference type="PROSITE" id="PS50045">
    <property type="entry name" value="SIGMA54_INTERACT_4"/>
    <property type="match status" value="1"/>
</dbReference>
<evidence type="ECO:0000313" key="10">
    <source>
        <dbReference type="EMBL" id="AHB49828.1"/>
    </source>
</evidence>
<feature type="region of interest" description="Disordered" evidence="8">
    <location>
        <begin position="261"/>
        <end position="280"/>
    </location>
</feature>
<dbReference type="InterPro" id="IPR025662">
    <property type="entry name" value="Sigma_54_int_dom_ATP-bd_1"/>
</dbReference>
<evidence type="ECO:0000256" key="3">
    <source>
        <dbReference type="ARBA" id="ARBA00023012"/>
    </source>
</evidence>
<evidence type="ECO:0000256" key="1">
    <source>
        <dbReference type="ARBA" id="ARBA00022741"/>
    </source>
</evidence>
<dbReference type="InterPro" id="IPR003593">
    <property type="entry name" value="AAA+_ATPase"/>
</dbReference>
<keyword evidence="5" id="KW-0238">DNA-binding</keyword>
<dbReference type="InterPro" id="IPR002197">
    <property type="entry name" value="HTH_Fis"/>
</dbReference>
<dbReference type="InterPro" id="IPR025944">
    <property type="entry name" value="Sigma_54_int_dom_CS"/>
</dbReference>
<dbReference type="SUPFAM" id="SSF55781">
    <property type="entry name" value="GAF domain-like"/>
    <property type="match status" value="1"/>
</dbReference>
<keyword evidence="4" id="KW-0805">Transcription regulation</keyword>
<proteinExistence type="predicted"/>
<keyword evidence="3" id="KW-0902">Two-component regulatory system</keyword>
<dbReference type="PANTHER" id="PTHR32071:SF77">
    <property type="entry name" value="TRANSCRIPTIONAL REGULATORY PROTEIN"/>
    <property type="match status" value="1"/>
</dbReference>
<dbReference type="PROSITE" id="PS00676">
    <property type="entry name" value="SIGMA54_INTERACT_2"/>
    <property type="match status" value="1"/>
</dbReference>
<dbReference type="SUPFAM" id="SSF46689">
    <property type="entry name" value="Homeodomain-like"/>
    <property type="match status" value="1"/>
</dbReference>
<dbReference type="GO" id="GO:0006355">
    <property type="term" value="P:regulation of DNA-templated transcription"/>
    <property type="evidence" value="ECO:0007669"/>
    <property type="project" value="InterPro"/>
</dbReference>
<evidence type="ECO:0000259" key="9">
    <source>
        <dbReference type="PROSITE" id="PS50045"/>
    </source>
</evidence>
<dbReference type="PRINTS" id="PR01590">
    <property type="entry name" value="HTHFIS"/>
</dbReference>
<dbReference type="Pfam" id="PF01590">
    <property type="entry name" value="GAF"/>
    <property type="match status" value="1"/>
</dbReference>
<feature type="compositionally biased region" description="Polar residues" evidence="8">
    <location>
        <begin position="264"/>
        <end position="280"/>
    </location>
</feature>
<evidence type="ECO:0000256" key="2">
    <source>
        <dbReference type="ARBA" id="ARBA00022840"/>
    </source>
</evidence>
<dbReference type="InterPro" id="IPR027417">
    <property type="entry name" value="P-loop_NTPase"/>
</dbReference>
<dbReference type="Proteomes" id="UP000018542">
    <property type="component" value="Chromosome"/>
</dbReference>
<dbReference type="Gene3D" id="1.10.8.60">
    <property type="match status" value="1"/>
</dbReference>
<dbReference type="Gene3D" id="3.40.50.300">
    <property type="entry name" value="P-loop containing nucleotide triphosphate hydrolases"/>
    <property type="match status" value="1"/>
</dbReference>
<dbReference type="InterPro" id="IPR003018">
    <property type="entry name" value="GAF"/>
</dbReference>
<keyword evidence="11" id="KW-1185">Reference proteome</keyword>
<evidence type="ECO:0000256" key="7">
    <source>
        <dbReference type="ARBA" id="ARBA00023163"/>
    </source>
</evidence>
<keyword evidence="7" id="KW-0804">Transcription</keyword>
<evidence type="ECO:0000313" key="11">
    <source>
        <dbReference type="Proteomes" id="UP000018542"/>
    </source>
</evidence>
<dbReference type="PROSITE" id="PS00675">
    <property type="entry name" value="SIGMA54_INTERACT_1"/>
    <property type="match status" value="1"/>
</dbReference>
<dbReference type="InterPro" id="IPR025943">
    <property type="entry name" value="Sigma_54_int_dom_ATP-bd_2"/>
</dbReference>
<accession>V5SH31</accession>
<dbReference type="AlphaFoldDB" id="V5SH31"/>
<reference evidence="10 11" key="1">
    <citation type="journal article" date="2014" name="Genome Announc.">
        <title>Complete Genome Sequence of Hyphomicrobium nitrativorans Strain NL23, a Denitrifying Bacterium Isolated from Biofilm of a Methanol-Fed Denitrification System Treating Seawater at the Montreal Biodome.</title>
        <authorList>
            <person name="Martineau C."/>
            <person name="Villeneuve C."/>
            <person name="Mauffrey F."/>
            <person name="Villemur R."/>
        </authorList>
    </citation>
    <scope>NUCLEOTIDE SEQUENCE [LARGE SCALE GENOMIC DNA]</scope>
    <source>
        <strain evidence="10">NL23</strain>
    </source>
</reference>
<dbReference type="Gene3D" id="3.30.450.40">
    <property type="match status" value="1"/>
</dbReference>
<evidence type="ECO:0000256" key="8">
    <source>
        <dbReference type="SAM" id="MobiDB-lite"/>
    </source>
</evidence>
<dbReference type="Pfam" id="PF00158">
    <property type="entry name" value="Sigma54_activat"/>
    <property type="match status" value="1"/>
</dbReference>
<dbReference type="EMBL" id="CP006912">
    <property type="protein sequence ID" value="AHB49828.1"/>
    <property type="molecule type" value="Genomic_DNA"/>
</dbReference>
<dbReference type="Pfam" id="PF02954">
    <property type="entry name" value="HTH_8"/>
    <property type="match status" value="1"/>
</dbReference>
<feature type="domain" description="Sigma-54 factor interaction" evidence="9">
    <location>
        <begin position="290"/>
        <end position="518"/>
    </location>
</feature>
<dbReference type="InterPro" id="IPR002078">
    <property type="entry name" value="Sigma_54_int"/>
</dbReference>
<dbReference type="InterPro" id="IPR009057">
    <property type="entry name" value="Homeodomain-like_sf"/>
</dbReference>
<name>V5SH31_9HYPH</name>
<dbReference type="STRING" id="1029756.W911_01440"/>
<dbReference type="Gene3D" id="1.10.10.60">
    <property type="entry name" value="Homeodomain-like"/>
    <property type="match status" value="1"/>
</dbReference>
<dbReference type="GO" id="GO:0005524">
    <property type="term" value="F:ATP binding"/>
    <property type="evidence" value="ECO:0007669"/>
    <property type="project" value="UniProtKB-KW"/>
</dbReference>
<protein>
    <recommendedName>
        <fullName evidence="9">Sigma-54 factor interaction domain-containing protein</fullName>
    </recommendedName>
</protein>
<dbReference type="FunFam" id="3.40.50.300:FF:000006">
    <property type="entry name" value="DNA-binding transcriptional regulator NtrC"/>
    <property type="match status" value="1"/>
</dbReference>
<dbReference type="GO" id="GO:0000160">
    <property type="term" value="P:phosphorelay signal transduction system"/>
    <property type="evidence" value="ECO:0007669"/>
    <property type="project" value="UniProtKB-KW"/>
</dbReference>
<evidence type="ECO:0000256" key="4">
    <source>
        <dbReference type="ARBA" id="ARBA00023015"/>
    </source>
</evidence>
<keyword evidence="1" id="KW-0547">Nucleotide-binding</keyword>
<dbReference type="KEGG" id="hni:W911_01440"/>
<dbReference type="PROSITE" id="PS00688">
    <property type="entry name" value="SIGMA54_INTERACT_3"/>
    <property type="match status" value="1"/>
</dbReference>
<dbReference type="InterPro" id="IPR029016">
    <property type="entry name" value="GAF-like_dom_sf"/>
</dbReference>
<evidence type="ECO:0000256" key="6">
    <source>
        <dbReference type="ARBA" id="ARBA00023159"/>
    </source>
</evidence>
<keyword evidence="2" id="KW-0067">ATP-binding</keyword>